<dbReference type="Pfam" id="PF04055">
    <property type="entry name" value="Radical_SAM"/>
    <property type="match status" value="1"/>
</dbReference>
<organism evidence="7 8">
    <name type="scientific">Paenibacillus sophorae</name>
    <dbReference type="NCBI Taxonomy" id="1333845"/>
    <lineage>
        <taxon>Bacteria</taxon>
        <taxon>Bacillati</taxon>
        <taxon>Bacillota</taxon>
        <taxon>Bacilli</taxon>
        <taxon>Bacillales</taxon>
        <taxon>Paenibacillaceae</taxon>
        <taxon>Paenibacillus</taxon>
    </lineage>
</organism>
<sequence length="414" mass="47950">MNLIKEIYKQSGIDYFTDDYYSLIKSIQQINISENDKQFSFRENEDNSIYQSLAIEITQQNYCNLSCEWCYINQNKRGRKNKPISFEQFKEIIDKIDEFNRINNVKLFSIVVFMGGEPTLNKDLEKMIHYTLENNLKPIVVTNSLKLANNEYAKKICLNGVKIVTHIPFCPNNEETNLKLNKLSKNRIYSSRLFQAIENLVEIRKERHRFEIVGDFVVNKASIDYAFESYKYCRENGIEPFFEFMRMSNDSESNEKYMLDAQDIINIADKVYQYDLAHNYVNDTPLGKVRYYLPPAINNPCKLIQDSLHVTFTEEGFGNVTSCCGQDIAHGNIVSDSLESIIKHKAETKIFSEQTDHIKGPCSVCELYNISGCEAGCRGNANNIYHNPEASDPQCIFIREDVKESLELMLEKVL</sequence>
<dbReference type="InterPro" id="IPR058240">
    <property type="entry name" value="rSAM_sf"/>
</dbReference>
<evidence type="ECO:0000313" key="9">
    <source>
        <dbReference type="Proteomes" id="UP000683429"/>
    </source>
</evidence>
<dbReference type="InterPro" id="IPR050377">
    <property type="entry name" value="Radical_SAM_PqqE_MftC-like"/>
</dbReference>
<dbReference type="InterPro" id="IPR013785">
    <property type="entry name" value="Aldolase_TIM"/>
</dbReference>
<evidence type="ECO:0000256" key="2">
    <source>
        <dbReference type="ARBA" id="ARBA00022723"/>
    </source>
</evidence>
<evidence type="ECO:0000256" key="3">
    <source>
        <dbReference type="ARBA" id="ARBA00023004"/>
    </source>
</evidence>
<accession>A0A1H8W4J7</accession>
<feature type="domain" description="Radical SAM core" evidence="5">
    <location>
        <begin position="47"/>
        <end position="275"/>
    </location>
</feature>
<evidence type="ECO:0000313" key="7">
    <source>
        <dbReference type="EMBL" id="SEP22572.1"/>
    </source>
</evidence>
<dbReference type="Proteomes" id="UP000683429">
    <property type="component" value="Chromosome"/>
</dbReference>
<dbReference type="Proteomes" id="UP000198809">
    <property type="component" value="Unassembled WGS sequence"/>
</dbReference>
<evidence type="ECO:0000313" key="6">
    <source>
        <dbReference type="EMBL" id="QWU13264.1"/>
    </source>
</evidence>
<keyword evidence="1" id="KW-0949">S-adenosyl-L-methionine</keyword>
<dbReference type="EMBL" id="CP076607">
    <property type="protein sequence ID" value="QWU13264.1"/>
    <property type="molecule type" value="Genomic_DNA"/>
</dbReference>
<keyword evidence="9" id="KW-1185">Reference proteome</keyword>
<evidence type="ECO:0000256" key="4">
    <source>
        <dbReference type="ARBA" id="ARBA00023014"/>
    </source>
</evidence>
<dbReference type="GO" id="GO:0051536">
    <property type="term" value="F:iron-sulfur cluster binding"/>
    <property type="evidence" value="ECO:0007669"/>
    <property type="project" value="UniProtKB-KW"/>
</dbReference>
<keyword evidence="4" id="KW-0411">Iron-sulfur</keyword>
<keyword evidence="3" id="KW-0408">Iron</keyword>
<keyword evidence="2" id="KW-0479">Metal-binding</keyword>
<dbReference type="InterPro" id="IPR007197">
    <property type="entry name" value="rSAM"/>
</dbReference>
<dbReference type="PANTHER" id="PTHR11228:SF7">
    <property type="entry name" value="PQQA PEPTIDE CYCLASE"/>
    <property type="match status" value="1"/>
</dbReference>
<protein>
    <submittedName>
        <fullName evidence="6">Radical SAM protein</fullName>
    </submittedName>
    <submittedName>
        <fullName evidence="7">Sulfatase maturation enzyme AslB, radical SAM superfamily</fullName>
    </submittedName>
</protein>
<dbReference type="AlphaFoldDB" id="A0A1H8W4J7"/>
<name>A0A1H8W4J7_9BACL</name>
<dbReference type="STRING" id="1333845.SAMN04487895_1344"/>
<dbReference type="EMBL" id="FODH01000034">
    <property type="protein sequence ID" value="SEP22572.1"/>
    <property type="molecule type" value="Genomic_DNA"/>
</dbReference>
<dbReference type="GO" id="GO:0003824">
    <property type="term" value="F:catalytic activity"/>
    <property type="evidence" value="ECO:0007669"/>
    <property type="project" value="InterPro"/>
</dbReference>
<gene>
    <name evidence="6" type="ORF">KP014_14690</name>
    <name evidence="7" type="ORF">SAMN04487895_1344</name>
</gene>
<reference evidence="7 8" key="1">
    <citation type="submission" date="2016-10" db="EMBL/GenBank/DDBJ databases">
        <authorList>
            <person name="de Groot N.N."/>
        </authorList>
    </citation>
    <scope>NUCLEOTIDE SEQUENCE [LARGE SCALE GENOMIC DNA]</scope>
    <source>
        <strain evidence="7 8">CGMCC 1.10238</strain>
    </source>
</reference>
<dbReference type="PROSITE" id="PS51918">
    <property type="entry name" value="RADICAL_SAM"/>
    <property type="match status" value="1"/>
</dbReference>
<evidence type="ECO:0000256" key="1">
    <source>
        <dbReference type="ARBA" id="ARBA00022691"/>
    </source>
</evidence>
<dbReference type="PANTHER" id="PTHR11228">
    <property type="entry name" value="RADICAL SAM DOMAIN PROTEIN"/>
    <property type="match status" value="1"/>
</dbReference>
<proteinExistence type="predicted"/>
<reference evidence="6 9" key="2">
    <citation type="submission" date="2021-06" db="EMBL/GenBank/DDBJ databases">
        <title>Whole genome sequence of Paenibacillus sophorae DSM23020 for comparative genomics.</title>
        <authorList>
            <person name="Kim M.-J."/>
            <person name="Lee G."/>
            <person name="Shin J.-H."/>
        </authorList>
    </citation>
    <scope>NUCLEOTIDE SEQUENCE [LARGE SCALE GENOMIC DNA]</scope>
    <source>
        <strain evidence="6 9">DSM 23020</strain>
    </source>
</reference>
<dbReference type="SFLD" id="SFLDS00029">
    <property type="entry name" value="Radical_SAM"/>
    <property type="match status" value="1"/>
</dbReference>
<dbReference type="RefSeq" id="WP_036595314.1">
    <property type="nucleotide sequence ID" value="NZ_CP076607.1"/>
</dbReference>
<dbReference type="SUPFAM" id="SSF102114">
    <property type="entry name" value="Radical SAM enzymes"/>
    <property type="match status" value="1"/>
</dbReference>
<evidence type="ECO:0000259" key="5">
    <source>
        <dbReference type="PROSITE" id="PS51918"/>
    </source>
</evidence>
<dbReference type="Gene3D" id="3.20.20.70">
    <property type="entry name" value="Aldolase class I"/>
    <property type="match status" value="1"/>
</dbReference>
<dbReference type="GO" id="GO:0046872">
    <property type="term" value="F:metal ion binding"/>
    <property type="evidence" value="ECO:0007669"/>
    <property type="project" value="UniProtKB-KW"/>
</dbReference>
<dbReference type="SFLD" id="SFLDG01067">
    <property type="entry name" value="SPASM/twitch_domain_containing"/>
    <property type="match status" value="1"/>
</dbReference>
<evidence type="ECO:0000313" key="8">
    <source>
        <dbReference type="Proteomes" id="UP000198809"/>
    </source>
</evidence>